<dbReference type="Proteomes" id="UP000648187">
    <property type="component" value="Unassembled WGS sequence"/>
</dbReference>
<gene>
    <name evidence="2" type="ORF">HW555_012631</name>
</gene>
<feature type="chain" id="PRO_5032903704" description="Ommochrome-binding protein-like" evidence="1">
    <location>
        <begin position="18"/>
        <end position="269"/>
    </location>
</feature>
<dbReference type="AlphaFoldDB" id="A0A835G349"/>
<proteinExistence type="predicted"/>
<protein>
    <recommendedName>
        <fullName evidence="4">Ommochrome-binding protein-like</fullName>
    </recommendedName>
</protein>
<dbReference type="EMBL" id="JACKWZ010000487">
    <property type="protein sequence ID" value="KAF9407298.1"/>
    <property type="molecule type" value="Genomic_DNA"/>
</dbReference>
<keyword evidence="3" id="KW-1185">Reference proteome</keyword>
<evidence type="ECO:0008006" key="4">
    <source>
        <dbReference type="Google" id="ProtNLM"/>
    </source>
</evidence>
<feature type="signal peptide" evidence="1">
    <location>
        <begin position="1"/>
        <end position="17"/>
    </location>
</feature>
<evidence type="ECO:0000256" key="1">
    <source>
        <dbReference type="SAM" id="SignalP"/>
    </source>
</evidence>
<comment type="caution">
    <text evidence="2">The sequence shown here is derived from an EMBL/GenBank/DDBJ whole genome shotgun (WGS) entry which is preliminary data.</text>
</comment>
<evidence type="ECO:0000313" key="3">
    <source>
        <dbReference type="Proteomes" id="UP000648187"/>
    </source>
</evidence>
<organism evidence="2 3">
    <name type="scientific">Spodoptera exigua</name>
    <name type="common">Beet armyworm</name>
    <name type="synonym">Noctua fulgens</name>
    <dbReference type="NCBI Taxonomy" id="7107"/>
    <lineage>
        <taxon>Eukaryota</taxon>
        <taxon>Metazoa</taxon>
        <taxon>Ecdysozoa</taxon>
        <taxon>Arthropoda</taxon>
        <taxon>Hexapoda</taxon>
        <taxon>Insecta</taxon>
        <taxon>Pterygota</taxon>
        <taxon>Neoptera</taxon>
        <taxon>Endopterygota</taxon>
        <taxon>Lepidoptera</taxon>
        <taxon>Glossata</taxon>
        <taxon>Ditrysia</taxon>
        <taxon>Noctuoidea</taxon>
        <taxon>Noctuidae</taxon>
        <taxon>Amphipyrinae</taxon>
        <taxon>Spodoptera</taxon>
    </lineage>
</organism>
<dbReference type="SUPFAM" id="SSF63829">
    <property type="entry name" value="Calcium-dependent phosphotriesterase"/>
    <property type="match status" value="1"/>
</dbReference>
<reference evidence="2" key="1">
    <citation type="submission" date="2020-08" db="EMBL/GenBank/DDBJ databases">
        <title>Spodoptera exigua strain:BAW_Kor-Di-RS1 Genome sequencing and assembly.</title>
        <authorList>
            <person name="Kim J."/>
            <person name="Nam H.Y."/>
            <person name="Kwon M."/>
            <person name="Choi J.H."/>
            <person name="Cho S.R."/>
            <person name="Kim G.-H."/>
        </authorList>
    </citation>
    <scope>NUCLEOTIDE SEQUENCE</scope>
    <source>
        <strain evidence="2">BAW_Kor-Di-RS1</strain>
        <tissue evidence="2">Whole-body</tissue>
    </source>
</reference>
<keyword evidence="1" id="KW-0732">Signal</keyword>
<accession>A0A835G349</accession>
<name>A0A835G349_SPOEX</name>
<sequence length="269" mass="31187">MHTLIFFFTALISAASSEKCFGVIFNRKCYEVDILKEGINNIHQLALNDNDNTLYFTYDQIAKEPMRGLAFFNLDTKSTGIIEGIRNASGVTVDQRRNRVYVGGADGLFFLNDNKVPEQLPVKDNIQYLYFKDVIFFVNKRREAYRFDYGVVSPLQEVQGIAIDKLIVDDEYNMFFLQNRKLFRVKLGTRAVNTHERFTVDAITVDFNYKPFVSTTNGLYVYNKYKYALDKVSSIVDLKELVFNRLGEPIYVVEDHLIKLKNPVTYLHD</sequence>
<evidence type="ECO:0000313" key="2">
    <source>
        <dbReference type="EMBL" id="KAF9407298.1"/>
    </source>
</evidence>